<evidence type="ECO:0000313" key="3">
    <source>
        <dbReference type="Proteomes" id="UP000198937"/>
    </source>
</evidence>
<evidence type="ECO:0000313" key="2">
    <source>
        <dbReference type="EMBL" id="SCL46213.1"/>
    </source>
</evidence>
<evidence type="ECO:0000256" key="1">
    <source>
        <dbReference type="SAM" id="Phobius"/>
    </source>
</evidence>
<keyword evidence="1" id="KW-0472">Membrane</keyword>
<protein>
    <submittedName>
        <fullName evidence="2">Sap, sulfolipid-1-addressing protein</fullName>
    </submittedName>
</protein>
<dbReference type="AlphaFoldDB" id="A0A1C6TX29"/>
<dbReference type="RefSeq" id="WP_091432605.1">
    <property type="nucleotide sequence ID" value="NZ_BMMJ01000003.1"/>
</dbReference>
<keyword evidence="1" id="KW-0812">Transmembrane</keyword>
<organism evidence="2 3">
    <name type="scientific">Micromonospora yangpuensis</name>
    <dbReference type="NCBI Taxonomy" id="683228"/>
    <lineage>
        <taxon>Bacteria</taxon>
        <taxon>Bacillati</taxon>
        <taxon>Actinomycetota</taxon>
        <taxon>Actinomycetes</taxon>
        <taxon>Micromonosporales</taxon>
        <taxon>Micromonosporaceae</taxon>
        <taxon>Micromonospora</taxon>
    </lineage>
</organism>
<dbReference type="OrthoDB" id="3684935at2"/>
<feature type="transmembrane region" description="Helical" evidence="1">
    <location>
        <begin position="193"/>
        <end position="212"/>
    </location>
</feature>
<accession>A0A1C6TX29</accession>
<feature type="transmembrane region" description="Helical" evidence="1">
    <location>
        <begin position="77"/>
        <end position="95"/>
    </location>
</feature>
<reference evidence="2 3" key="1">
    <citation type="submission" date="2016-06" db="EMBL/GenBank/DDBJ databases">
        <authorList>
            <person name="Kjaerup R.B."/>
            <person name="Dalgaard T.S."/>
            <person name="Juul-Madsen H.R."/>
        </authorList>
    </citation>
    <scope>NUCLEOTIDE SEQUENCE [LARGE SCALE GENOMIC DNA]</scope>
    <source>
        <strain evidence="2 3">DSM 45577</strain>
    </source>
</reference>
<dbReference type="InterPro" id="IPR021315">
    <property type="entry name" value="Gap/Sap"/>
</dbReference>
<dbReference type="STRING" id="683228.GA0070617_0188"/>
<sequence>MNFLTLLPMAVVMVAGTQLVAAVFLASGDRPRPASLGYLAGAALAVTTGVTVSWLVFRLVKGSVDDDGGGHRRIETVIDWVVLALLVVLAVIVFVRRHSSGPPRWMGKLQQAGPGYAFRLGLLLILLMPSDDITMVTVGASAARHDLPWWHLLPFILLTLLLLAIPLLTLVLAGRHAAAELPRIRDWANRQSWLVSEIVIAFFIVLTGVDLLR</sequence>
<keyword evidence="1" id="KW-1133">Transmembrane helix</keyword>
<feature type="transmembrane region" description="Helical" evidence="1">
    <location>
        <begin position="116"/>
        <end position="143"/>
    </location>
</feature>
<dbReference type="EMBL" id="FMIA01000002">
    <property type="protein sequence ID" value="SCL46213.1"/>
    <property type="molecule type" value="Genomic_DNA"/>
</dbReference>
<name>A0A1C6TX29_9ACTN</name>
<feature type="transmembrane region" description="Helical" evidence="1">
    <location>
        <begin position="149"/>
        <end position="172"/>
    </location>
</feature>
<feature type="transmembrane region" description="Helical" evidence="1">
    <location>
        <begin position="6"/>
        <end position="26"/>
    </location>
</feature>
<dbReference type="Proteomes" id="UP000198937">
    <property type="component" value="Unassembled WGS sequence"/>
</dbReference>
<dbReference type="Pfam" id="PF11139">
    <property type="entry name" value="SfLAP"/>
    <property type="match status" value="1"/>
</dbReference>
<gene>
    <name evidence="2" type="ORF">GA0070617_0188</name>
</gene>
<feature type="transmembrane region" description="Helical" evidence="1">
    <location>
        <begin position="38"/>
        <end position="57"/>
    </location>
</feature>
<proteinExistence type="predicted"/>
<keyword evidence="3" id="KW-1185">Reference proteome</keyword>